<accession>A0AAJ3R5Z4</accession>
<gene>
    <name evidence="2" type="ORF">COF81_14255</name>
    <name evidence="1" type="ORF">FOS08_01835</name>
</gene>
<dbReference type="InterPro" id="IPR015797">
    <property type="entry name" value="NUDIX_hydrolase-like_dom_sf"/>
</dbReference>
<dbReference type="RefSeq" id="WP_050780580.1">
    <property type="nucleotide sequence ID" value="NZ_CM000744.1"/>
</dbReference>
<reference evidence="2 3" key="1">
    <citation type="submission" date="2017-09" db="EMBL/GenBank/DDBJ databases">
        <title>Large-scale bioinformatics analysis of Bacillus genomes uncovers conserved roles of natural products in bacterial physiology.</title>
        <authorList>
            <consortium name="Agbiome Team Llc"/>
            <person name="Bleich R.M."/>
            <person name="Grubbs K.J."/>
            <person name="Santa Maria K.C."/>
            <person name="Allen S.E."/>
            <person name="Farag S."/>
            <person name="Shank E.A."/>
            <person name="Bowers A."/>
        </authorList>
    </citation>
    <scope>NUCLEOTIDE SEQUENCE [LARGE SCALE GENOMIC DNA]</scope>
    <source>
        <strain evidence="2 3">AFS037265</strain>
    </source>
</reference>
<dbReference type="AlphaFoldDB" id="A0AAJ3R5Z4"/>
<reference evidence="1" key="2">
    <citation type="submission" date="2019-07" db="EMBL/GenBank/DDBJ databases">
        <title>Phylogenomic Reclassification of ATCC Bacillus Strains and Various Taxa within the Genus Bacillus.</title>
        <authorList>
            <person name="Riojas M.A."/>
            <person name="Frank A.M."/>
            <person name="Fenn S.L."/>
            <person name="King S.P."/>
            <person name="Brower S.M."/>
            <person name="Hazbon M.H."/>
        </authorList>
    </citation>
    <scope>NUCLEOTIDE SEQUENCE</scope>
    <source>
        <strain evidence="1">NR-12239</strain>
    </source>
</reference>
<name>A0AAJ3R5Z4_9BACI</name>
<dbReference type="EMBL" id="VLYX01000002">
    <property type="protein sequence ID" value="MDR4324722.1"/>
    <property type="molecule type" value="Genomic_DNA"/>
</dbReference>
<comment type="caution">
    <text evidence="1">The sequence shown here is derived from an EMBL/GenBank/DDBJ whole genome shotgun (WGS) entry which is preliminary data.</text>
</comment>
<evidence type="ECO:0000313" key="2">
    <source>
        <dbReference type="EMBL" id="PHE95925.1"/>
    </source>
</evidence>
<organism evidence="1 4">
    <name type="scientific">Bacillus pseudomycoides</name>
    <dbReference type="NCBI Taxonomy" id="64104"/>
    <lineage>
        <taxon>Bacteria</taxon>
        <taxon>Bacillati</taxon>
        <taxon>Bacillota</taxon>
        <taxon>Bacilli</taxon>
        <taxon>Bacillales</taxon>
        <taxon>Bacillaceae</taxon>
        <taxon>Bacillus</taxon>
        <taxon>Bacillus cereus group</taxon>
    </lineage>
</organism>
<dbReference type="EMBL" id="NUTL01000056">
    <property type="protein sequence ID" value="PHE95925.1"/>
    <property type="molecule type" value="Genomic_DNA"/>
</dbReference>
<dbReference type="SUPFAM" id="SSF55811">
    <property type="entry name" value="Nudix"/>
    <property type="match status" value="1"/>
</dbReference>
<sequence length="61" mass="6999">MYVRFGMEEETAVRKVKKETGIDIERIKLCGIFHERGKGRDNTYCLGEWIGGELMTCAESL</sequence>
<dbReference type="Gene3D" id="3.90.79.10">
    <property type="entry name" value="Nucleoside Triphosphate Pyrophosphohydrolase"/>
    <property type="match status" value="1"/>
</dbReference>
<evidence type="ECO:0000313" key="4">
    <source>
        <dbReference type="Proteomes" id="UP001248134"/>
    </source>
</evidence>
<protein>
    <submittedName>
        <fullName evidence="1">ADP-ribose pyrophosphatase</fullName>
    </submittedName>
</protein>
<dbReference type="Proteomes" id="UP001248134">
    <property type="component" value="Unassembled WGS sequence"/>
</dbReference>
<evidence type="ECO:0000313" key="3">
    <source>
        <dbReference type="Proteomes" id="UP000221918"/>
    </source>
</evidence>
<proteinExistence type="predicted"/>
<dbReference type="Proteomes" id="UP000221918">
    <property type="component" value="Unassembled WGS sequence"/>
</dbReference>
<evidence type="ECO:0000313" key="1">
    <source>
        <dbReference type="EMBL" id="MDR4324722.1"/>
    </source>
</evidence>